<protein>
    <recommendedName>
        <fullName evidence="3">Beta-lactamase-inhibitor-like, PepSY-like</fullName>
    </recommendedName>
</protein>
<reference evidence="1 2" key="1">
    <citation type="submission" date="2021-11" db="EMBL/GenBank/DDBJ databases">
        <title>Aliifidinibius sp. nov., a new bacterium isolated from saline soil.</title>
        <authorList>
            <person name="Galisteo C."/>
            <person name="De La Haba R."/>
            <person name="Sanchez-Porro C."/>
            <person name="Ventosa A."/>
        </authorList>
    </citation>
    <scope>NUCLEOTIDE SEQUENCE [LARGE SCALE GENOMIC DNA]</scope>
    <source>
        <strain evidence="1 2">KACC 190600</strain>
    </source>
</reference>
<dbReference type="RefSeq" id="WP_265787704.1">
    <property type="nucleotide sequence ID" value="NZ_BAABRS010000001.1"/>
</dbReference>
<evidence type="ECO:0008006" key="3">
    <source>
        <dbReference type="Google" id="ProtNLM"/>
    </source>
</evidence>
<comment type="caution">
    <text evidence="1">The sequence shown here is derived from an EMBL/GenBank/DDBJ whole genome shotgun (WGS) entry which is preliminary data.</text>
</comment>
<gene>
    <name evidence="1" type="ORF">LQ318_03940</name>
</gene>
<organism evidence="1 2">
    <name type="scientific">Fodinibius salicampi</name>
    <dbReference type="NCBI Taxonomy" id="1920655"/>
    <lineage>
        <taxon>Bacteria</taxon>
        <taxon>Pseudomonadati</taxon>
        <taxon>Balneolota</taxon>
        <taxon>Balneolia</taxon>
        <taxon>Balneolales</taxon>
        <taxon>Balneolaceae</taxon>
        <taxon>Fodinibius</taxon>
    </lineage>
</organism>
<evidence type="ECO:0000313" key="2">
    <source>
        <dbReference type="Proteomes" id="UP001207337"/>
    </source>
</evidence>
<dbReference type="Gene3D" id="3.10.450.360">
    <property type="match status" value="1"/>
</dbReference>
<sequence length="178" mass="20376">MKTINTLLTITVCTGFLFLNSLIVNGQNCKCPDEVLVVYEEPAMPLVSITEKDYPNFLNISGLERYSNIKYLGSTKNSKSYTLKSKSNQVNLNATYAQDGKLIHGKLTVKNAPLPKIISRHLASDDYKNWIMKSNKTVIHDFDALKTEYEIKLQQDKKKQTLYFNHKGDQIKKLSRRL</sequence>
<accession>A0ABT3PW47</accession>
<dbReference type="Proteomes" id="UP001207337">
    <property type="component" value="Unassembled WGS sequence"/>
</dbReference>
<dbReference type="SUPFAM" id="SSF160574">
    <property type="entry name" value="BT0923-like"/>
    <property type="match status" value="1"/>
</dbReference>
<name>A0ABT3PW47_9BACT</name>
<proteinExistence type="predicted"/>
<keyword evidence="2" id="KW-1185">Reference proteome</keyword>
<evidence type="ECO:0000313" key="1">
    <source>
        <dbReference type="EMBL" id="MCW9712048.1"/>
    </source>
</evidence>
<dbReference type="EMBL" id="JAJNDC010000001">
    <property type="protein sequence ID" value="MCW9712048.1"/>
    <property type="molecule type" value="Genomic_DNA"/>
</dbReference>